<accession>A0A964WWA2</accession>
<dbReference type="InterPro" id="IPR025345">
    <property type="entry name" value="DUF4249"/>
</dbReference>
<comment type="caution">
    <text evidence="1">The sequence shown here is derived from an EMBL/GenBank/DDBJ whole genome shotgun (WGS) entry which is preliminary data.</text>
</comment>
<dbReference type="Proteomes" id="UP000667650">
    <property type="component" value="Unassembled WGS sequence"/>
</dbReference>
<dbReference type="PROSITE" id="PS51257">
    <property type="entry name" value="PROKAR_LIPOPROTEIN"/>
    <property type="match status" value="1"/>
</dbReference>
<protein>
    <submittedName>
        <fullName evidence="1">DUF4249 family protein</fullName>
    </submittedName>
</protein>
<name>A0A964WWA2_9FLAO</name>
<sequence length="409" mass="46092">MDRMKIGRFTYRFVLPAVIMVSLCSCIEPFEATFVDFESALVVEATITNEFKNQEVYLTRTFEFEADGPMPESNANVKIEDGSGNSFSFQDTGNGIYVSSEPFAAQSDNSYRLFITTADGRTYSSETATLKNAVSIDELKVERRQNDFGEDGIAILLDTNDPQGQSKYYRYTFEETFRIEAPFWSPNSLGADTRPEAVVCGVQVLQQTRDISESICYTTVPSNDIVIASTDSFEQDRLDDFMVRFINRDNYIISHRYSILVKQFVLSNEAYTFYETLQEFSGSESLFSETQPGFLVGNVASEINQAEKVLGYFDVSPVTEQRIFFNYEDFYPNEDLPPYIEPCTFTAPVLSRGLPPICVLLRLVELDLVAYVEENTNGDSNQGPFLVVPKVCGDCTSIGSSTPPEFWVE</sequence>
<organism evidence="1 2">
    <name type="scientific">Flagellimonas ochracea</name>
    <dbReference type="NCBI Taxonomy" id="2696472"/>
    <lineage>
        <taxon>Bacteria</taxon>
        <taxon>Pseudomonadati</taxon>
        <taxon>Bacteroidota</taxon>
        <taxon>Flavobacteriia</taxon>
        <taxon>Flavobacteriales</taxon>
        <taxon>Flavobacteriaceae</taxon>
        <taxon>Flagellimonas</taxon>
    </lineage>
</organism>
<dbReference type="EMBL" id="JAAABI010000001">
    <property type="protein sequence ID" value="NAY90821.1"/>
    <property type="molecule type" value="Genomic_DNA"/>
</dbReference>
<proteinExistence type="predicted"/>
<evidence type="ECO:0000313" key="2">
    <source>
        <dbReference type="Proteomes" id="UP000667650"/>
    </source>
</evidence>
<dbReference type="Pfam" id="PF14054">
    <property type="entry name" value="DUF4249"/>
    <property type="match status" value="1"/>
</dbReference>
<dbReference type="AlphaFoldDB" id="A0A964WWA2"/>
<gene>
    <name evidence="1" type="ORF">GTQ34_02725</name>
</gene>
<reference evidence="1" key="1">
    <citation type="submission" date="2020-01" db="EMBL/GenBank/DDBJ databases">
        <title>Muricauda ochracea sp. nov., isolated from a tidal flat of Garorim bay in Korea.</title>
        <authorList>
            <person name="Kim D."/>
            <person name="Yoo Y."/>
            <person name="Kim J.-J."/>
        </authorList>
    </citation>
    <scope>NUCLEOTIDE SEQUENCE</scope>
    <source>
        <strain evidence="1">JGD-17</strain>
    </source>
</reference>
<keyword evidence="2" id="KW-1185">Reference proteome</keyword>
<evidence type="ECO:0000313" key="1">
    <source>
        <dbReference type="EMBL" id="NAY90821.1"/>
    </source>
</evidence>